<evidence type="ECO:0000256" key="10">
    <source>
        <dbReference type="ARBA" id="ARBA00022741"/>
    </source>
</evidence>
<evidence type="ECO:0000256" key="15">
    <source>
        <dbReference type="ARBA" id="ARBA00023170"/>
    </source>
</evidence>
<keyword evidence="11 22" id="KW-0418">Kinase</keyword>
<feature type="compositionally biased region" description="Basic and acidic residues" evidence="19">
    <location>
        <begin position="55"/>
        <end position="101"/>
    </location>
</feature>
<dbReference type="GO" id="GO:0004674">
    <property type="term" value="F:protein serine/threonine kinase activity"/>
    <property type="evidence" value="ECO:0007669"/>
    <property type="project" value="UniProtKB-KW"/>
</dbReference>
<dbReference type="InterPro" id="IPR001245">
    <property type="entry name" value="Ser-Thr/Tyr_kinase_cat_dom"/>
</dbReference>
<comment type="subcellular location">
    <subcellularLocation>
        <location evidence="1">Membrane</location>
        <topology evidence="1">Single-pass membrane protein</topology>
    </subcellularLocation>
</comment>
<evidence type="ECO:0000256" key="18">
    <source>
        <dbReference type="PROSITE-ProRule" id="PRU10141"/>
    </source>
</evidence>
<dbReference type="CDD" id="cd14066">
    <property type="entry name" value="STKc_IRAK"/>
    <property type="match status" value="1"/>
</dbReference>
<evidence type="ECO:0000256" key="8">
    <source>
        <dbReference type="ARBA" id="ARBA00022729"/>
    </source>
</evidence>
<keyword evidence="7 20" id="KW-0812">Transmembrane</keyword>
<dbReference type="InterPro" id="IPR024788">
    <property type="entry name" value="Malectin-like_Carb-bd_dom"/>
</dbReference>
<feature type="binding site" evidence="18">
    <location>
        <position position="772"/>
    </location>
    <ligand>
        <name>ATP</name>
        <dbReference type="ChEBI" id="CHEBI:30616"/>
    </ligand>
</feature>
<evidence type="ECO:0000256" key="7">
    <source>
        <dbReference type="ARBA" id="ARBA00022692"/>
    </source>
</evidence>
<keyword evidence="13 20" id="KW-1133">Transmembrane helix</keyword>
<gene>
    <name evidence="22" type="primary">VvCHDp000290_18</name>
    <name evidence="22" type="ORF">CK203_003063</name>
</gene>
<dbReference type="Gene3D" id="3.30.200.20">
    <property type="entry name" value="Phosphorylase Kinase, domain 1"/>
    <property type="match status" value="1"/>
</dbReference>
<feature type="compositionally biased region" description="Acidic residues" evidence="19">
    <location>
        <begin position="25"/>
        <end position="36"/>
    </location>
</feature>
<dbReference type="AlphaFoldDB" id="A0A438K6Y9"/>
<evidence type="ECO:0000256" key="2">
    <source>
        <dbReference type="ARBA" id="ARBA00012513"/>
    </source>
</evidence>
<dbReference type="InterPro" id="IPR001611">
    <property type="entry name" value="Leu-rich_rpt"/>
</dbReference>
<keyword evidence="10 18" id="KW-0547">Nucleotide-binding</keyword>
<dbReference type="Pfam" id="PF12819">
    <property type="entry name" value="Malectin_like"/>
    <property type="match status" value="1"/>
</dbReference>
<evidence type="ECO:0000256" key="16">
    <source>
        <dbReference type="ARBA" id="ARBA00047899"/>
    </source>
</evidence>
<feature type="compositionally biased region" description="Basic and acidic residues" evidence="19">
    <location>
        <begin position="1"/>
        <end position="12"/>
    </location>
</feature>
<evidence type="ECO:0000256" key="4">
    <source>
        <dbReference type="ARBA" id="ARBA00022553"/>
    </source>
</evidence>
<comment type="catalytic activity">
    <reaction evidence="17">
        <text>L-seryl-[protein] + ATP = O-phospho-L-seryl-[protein] + ADP + H(+)</text>
        <dbReference type="Rhea" id="RHEA:17989"/>
        <dbReference type="Rhea" id="RHEA-COMP:9863"/>
        <dbReference type="Rhea" id="RHEA-COMP:11604"/>
        <dbReference type="ChEBI" id="CHEBI:15378"/>
        <dbReference type="ChEBI" id="CHEBI:29999"/>
        <dbReference type="ChEBI" id="CHEBI:30616"/>
        <dbReference type="ChEBI" id="CHEBI:83421"/>
        <dbReference type="ChEBI" id="CHEBI:456216"/>
        <dbReference type="EC" id="2.7.11.1"/>
    </reaction>
</comment>
<dbReference type="InterPro" id="IPR008271">
    <property type="entry name" value="Ser/Thr_kinase_AS"/>
</dbReference>
<comment type="catalytic activity">
    <reaction evidence="16">
        <text>L-threonyl-[protein] + ATP = O-phospho-L-threonyl-[protein] + ADP + H(+)</text>
        <dbReference type="Rhea" id="RHEA:46608"/>
        <dbReference type="Rhea" id="RHEA-COMP:11060"/>
        <dbReference type="Rhea" id="RHEA-COMP:11605"/>
        <dbReference type="ChEBI" id="CHEBI:15378"/>
        <dbReference type="ChEBI" id="CHEBI:30013"/>
        <dbReference type="ChEBI" id="CHEBI:30616"/>
        <dbReference type="ChEBI" id="CHEBI:61977"/>
        <dbReference type="ChEBI" id="CHEBI:456216"/>
        <dbReference type="EC" id="2.7.11.1"/>
    </reaction>
</comment>
<evidence type="ECO:0000313" key="22">
    <source>
        <dbReference type="EMBL" id="RVX16970.1"/>
    </source>
</evidence>
<evidence type="ECO:0000256" key="20">
    <source>
        <dbReference type="SAM" id="Phobius"/>
    </source>
</evidence>
<dbReference type="Gene3D" id="3.80.10.10">
    <property type="entry name" value="Ribonuclease Inhibitor"/>
    <property type="match status" value="1"/>
</dbReference>
<feature type="transmembrane region" description="Helical" evidence="20">
    <location>
        <begin position="681"/>
        <end position="706"/>
    </location>
</feature>
<evidence type="ECO:0000256" key="6">
    <source>
        <dbReference type="ARBA" id="ARBA00022679"/>
    </source>
</evidence>
<dbReference type="InterPro" id="IPR017441">
    <property type="entry name" value="Protein_kinase_ATP_BS"/>
</dbReference>
<evidence type="ECO:0000256" key="13">
    <source>
        <dbReference type="ARBA" id="ARBA00022989"/>
    </source>
</evidence>
<evidence type="ECO:0000256" key="9">
    <source>
        <dbReference type="ARBA" id="ARBA00022737"/>
    </source>
</evidence>
<dbReference type="EC" id="2.7.11.1" evidence="2"/>
<feature type="region of interest" description="Disordered" evidence="19">
    <location>
        <begin position="1"/>
        <end position="106"/>
    </location>
</feature>
<evidence type="ECO:0000256" key="11">
    <source>
        <dbReference type="ARBA" id="ARBA00022777"/>
    </source>
</evidence>
<keyword evidence="14 20" id="KW-0472">Membrane</keyword>
<organism evidence="22 23">
    <name type="scientific">Vitis vinifera</name>
    <name type="common">Grape</name>
    <dbReference type="NCBI Taxonomy" id="29760"/>
    <lineage>
        <taxon>Eukaryota</taxon>
        <taxon>Viridiplantae</taxon>
        <taxon>Streptophyta</taxon>
        <taxon>Embryophyta</taxon>
        <taxon>Tracheophyta</taxon>
        <taxon>Spermatophyta</taxon>
        <taxon>Magnoliopsida</taxon>
        <taxon>eudicotyledons</taxon>
        <taxon>Gunneridae</taxon>
        <taxon>Pentapetalae</taxon>
        <taxon>rosids</taxon>
        <taxon>Vitales</taxon>
        <taxon>Vitaceae</taxon>
        <taxon>Viteae</taxon>
        <taxon>Vitis</taxon>
    </lineage>
</organism>
<dbReference type="PROSITE" id="PS50011">
    <property type="entry name" value="PROTEIN_KINASE_DOM"/>
    <property type="match status" value="1"/>
</dbReference>
<dbReference type="InterPro" id="IPR011009">
    <property type="entry name" value="Kinase-like_dom_sf"/>
</dbReference>
<keyword evidence="9" id="KW-0677">Repeat</keyword>
<dbReference type="SUPFAM" id="SSF52058">
    <property type="entry name" value="L domain-like"/>
    <property type="match status" value="1"/>
</dbReference>
<keyword evidence="8" id="KW-0732">Signal</keyword>
<evidence type="ECO:0000256" key="17">
    <source>
        <dbReference type="ARBA" id="ARBA00048679"/>
    </source>
</evidence>
<keyword evidence="4" id="KW-0597">Phosphoprotein</keyword>
<evidence type="ECO:0000256" key="19">
    <source>
        <dbReference type="SAM" id="MobiDB-lite"/>
    </source>
</evidence>
<keyword evidence="15 22" id="KW-0675">Receptor</keyword>
<name>A0A438K6Y9_VITVI</name>
<sequence length="1068" mass="119053">MREKENWKEKWKERKSKAPSLGELDAADDGEGDEAIEEGHEVGGAEDEEGGGSGETRDNDLGEGEEGVRDGDDSDGLHGLDRHWDAEEKADGDVVESREDEGCGEVQVVDQCERAEPPPAGADERGGGGRWKFTEDMGNGDNTPVAFRKTKYYKQRLRKFMQLELGEKVQFQDNWKWNLVMEMEQVFGELKLKHMSSTLVMLVHGKTQPGFISIDCGLAPGSEYTDIETQISYSSDAEYIDTGRNYNVSEEITSRYNLKKHFMNVRSFPEGARNCYTLRLEQEKDNKYLIRALFMYGNYDSKNQFPEFKLYLGTDEWDTVNIGDSSTALWKEIIHAPKTNDIDVCLVNIDSGTPFISVLELRPLNNSIYDKTEPGSLLFYNRWDFGAEQDMEIRDKDDVFDRIWNPFRLDSWEFITASYGSYTLSTSEYRLPRTVMATAATPANESESLRLSLNISGDPSQKLYMYMHFAEVEKLNEGELREFTISLNDDESWGGGALTPPYLSSDTLYSTNSVSGSTTNKLLFTIKKTGRSTRPPIINAMEVYKIKDFSQSSTLQGDVDAIKKIKSVYTMSRNWQGDPCLPESYRWTGLSCSKSGSPSIISLDLSYNNLTGEIPDFLAELTSLNSLNLSGNNFTGSVPLALLRKSDEESLSLSLDGNPYLCKTNSCAEEEEKQKKKGRNITVPVVASVASIASVLLLLAALATLWRFKIRRQHGTDGKPKEEKKLLDSKNQCFSYSEVVSITDNFQKVLGKGGFGAVYSGHLKDGTQVAVKMLSPSSAQGYISLNLDIFGCSSEQQAQLLARVHHRNLASLVGYCDEGSNMGLIYEYMANGNLEELLSGKNAPVLSWEQRLRIAIDAAQALEYLHNGCKPPIIHRDVKTANILLNEKLQAKVGDFGMSRIIPFESETHVSTAVVGTPGYLDPEYYITARLNEKSDVYSFGIVLLELISGKPAIIGSHGNKDHIVQWVSPIISRGEIRSIVDPRLEGDLINTNSAWKAVETAMACVPSISIQRPTMSEVVGELKECLNIEIRDERAYNVKEDNGIISSYSPEMVVLGIDEDAMGPQAR</sequence>
<evidence type="ECO:0000256" key="12">
    <source>
        <dbReference type="ARBA" id="ARBA00022840"/>
    </source>
</evidence>
<keyword evidence="6" id="KW-0808">Transferase</keyword>
<dbReference type="PANTHER" id="PTHR45631:SF206">
    <property type="entry name" value="PROTEIN KINASE DOMAIN-CONTAINING PROTEIN"/>
    <property type="match status" value="1"/>
</dbReference>
<dbReference type="GO" id="GO:0016020">
    <property type="term" value="C:membrane"/>
    <property type="evidence" value="ECO:0007669"/>
    <property type="project" value="UniProtKB-SubCell"/>
</dbReference>
<dbReference type="Pfam" id="PF07714">
    <property type="entry name" value="PK_Tyr_Ser-Thr"/>
    <property type="match status" value="1"/>
</dbReference>
<dbReference type="Pfam" id="PF00560">
    <property type="entry name" value="LRR_1"/>
    <property type="match status" value="2"/>
</dbReference>
<reference evidence="22 23" key="1">
    <citation type="journal article" date="2018" name="PLoS Genet.">
        <title>Population sequencing reveals clonal diversity and ancestral inbreeding in the grapevine cultivar Chardonnay.</title>
        <authorList>
            <person name="Roach M.J."/>
            <person name="Johnson D.L."/>
            <person name="Bohlmann J."/>
            <person name="van Vuuren H.J."/>
            <person name="Jones S.J."/>
            <person name="Pretorius I.S."/>
            <person name="Schmidt S.A."/>
            <person name="Borneman A.R."/>
        </authorList>
    </citation>
    <scope>NUCLEOTIDE SEQUENCE [LARGE SCALE GENOMIC DNA]</scope>
    <source>
        <strain evidence="23">cv. Chardonnay</strain>
        <tissue evidence="22">Leaf</tissue>
    </source>
</reference>
<protein>
    <recommendedName>
        <fullName evidence="2">non-specific serine/threonine protein kinase</fullName>
        <ecNumber evidence="2">2.7.11.1</ecNumber>
    </recommendedName>
</protein>
<keyword evidence="12 18" id="KW-0067">ATP-binding</keyword>
<evidence type="ECO:0000256" key="3">
    <source>
        <dbReference type="ARBA" id="ARBA00022527"/>
    </source>
</evidence>
<dbReference type="PANTHER" id="PTHR45631">
    <property type="entry name" value="OS07G0107800 PROTEIN-RELATED"/>
    <property type="match status" value="1"/>
</dbReference>
<feature type="domain" description="Protein kinase" evidence="21">
    <location>
        <begin position="744"/>
        <end position="1027"/>
    </location>
</feature>
<keyword evidence="5" id="KW-0433">Leucine-rich repeat</keyword>
<dbReference type="SMART" id="SM00220">
    <property type="entry name" value="S_TKc"/>
    <property type="match status" value="1"/>
</dbReference>
<accession>A0A438K6Y9</accession>
<evidence type="ECO:0000256" key="1">
    <source>
        <dbReference type="ARBA" id="ARBA00004167"/>
    </source>
</evidence>
<dbReference type="Gene3D" id="1.10.510.10">
    <property type="entry name" value="Transferase(Phosphotransferase) domain 1"/>
    <property type="match status" value="1"/>
</dbReference>
<comment type="caution">
    <text evidence="22">The sequence shown here is derived from an EMBL/GenBank/DDBJ whole genome shotgun (WGS) entry which is preliminary data.</text>
</comment>
<dbReference type="SUPFAM" id="SSF56112">
    <property type="entry name" value="Protein kinase-like (PK-like)"/>
    <property type="match status" value="1"/>
</dbReference>
<dbReference type="EMBL" id="QGNW01000014">
    <property type="protein sequence ID" value="RVX16970.1"/>
    <property type="molecule type" value="Genomic_DNA"/>
</dbReference>
<evidence type="ECO:0000259" key="21">
    <source>
        <dbReference type="PROSITE" id="PS50011"/>
    </source>
</evidence>
<dbReference type="Proteomes" id="UP000288805">
    <property type="component" value="Unassembled WGS sequence"/>
</dbReference>
<dbReference type="InterPro" id="IPR000719">
    <property type="entry name" value="Prot_kinase_dom"/>
</dbReference>
<dbReference type="PROSITE" id="PS00108">
    <property type="entry name" value="PROTEIN_KINASE_ST"/>
    <property type="match status" value="1"/>
</dbReference>
<proteinExistence type="predicted"/>
<evidence type="ECO:0000256" key="14">
    <source>
        <dbReference type="ARBA" id="ARBA00023136"/>
    </source>
</evidence>
<evidence type="ECO:0000313" key="23">
    <source>
        <dbReference type="Proteomes" id="UP000288805"/>
    </source>
</evidence>
<evidence type="ECO:0000256" key="5">
    <source>
        <dbReference type="ARBA" id="ARBA00022614"/>
    </source>
</evidence>
<dbReference type="InterPro" id="IPR032675">
    <property type="entry name" value="LRR_dom_sf"/>
</dbReference>
<dbReference type="FunFam" id="1.10.510.10:FF:000146">
    <property type="entry name" value="LRR receptor-like serine/threonine-protein kinase IOS1"/>
    <property type="match status" value="1"/>
</dbReference>
<dbReference type="PROSITE" id="PS00107">
    <property type="entry name" value="PROTEIN_KINASE_ATP"/>
    <property type="match status" value="1"/>
</dbReference>
<dbReference type="GO" id="GO:0005524">
    <property type="term" value="F:ATP binding"/>
    <property type="evidence" value="ECO:0007669"/>
    <property type="project" value="UniProtKB-UniRule"/>
</dbReference>
<keyword evidence="3" id="KW-0723">Serine/threonine-protein kinase</keyword>